<dbReference type="Pfam" id="PF00168">
    <property type="entry name" value="C2"/>
    <property type="match status" value="2"/>
</dbReference>
<dbReference type="Gene3D" id="2.60.40.150">
    <property type="entry name" value="C2 domain"/>
    <property type="match status" value="2"/>
</dbReference>
<comment type="similarity">
    <text evidence="2">Belongs to the MCTP family.</text>
</comment>
<dbReference type="AlphaFoldDB" id="A0AAN9M123"/>
<dbReference type="PROSITE" id="PS50004">
    <property type="entry name" value="C2"/>
    <property type="match status" value="2"/>
</dbReference>
<evidence type="ECO:0000256" key="7">
    <source>
        <dbReference type="ARBA" id="ARBA00023136"/>
    </source>
</evidence>
<protein>
    <recommendedName>
        <fullName evidence="9">C2 domain-containing protein</fullName>
    </recommendedName>
</protein>
<comment type="subcellular location">
    <subcellularLocation>
        <location evidence="1">Membrane</location>
        <topology evidence="1">Multi-pass membrane protein</topology>
    </subcellularLocation>
</comment>
<comment type="caution">
    <text evidence="10">The sequence shown here is derived from an EMBL/GenBank/DDBJ whole genome shotgun (WGS) entry which is preliminary data.</text>
</comment>
<feature type="domain" description="C2" evidence="9">
    <location>
        <begin position="1"/>
        <end position="126"/>
    </location>
</feature>
<sequence length="682" mass="78065">MQQIQRVYLSPKLWYLRVSIIEARDIMPGHKGLEVVRLPEFSTKVQVGNQIWRTRNAAPSTTRSFSNPYWNEEVLFVVTEPFEDYLSVSVEDGVGPGREEVVATMLLPVAKIEKRIDEETVTSRWFNLESHFGSAGDNQKLITRFVSQIHMRISIDDGYDLLDEGTIHSSDVRTIDKRLWKPQVGVLEMRILGAVGLAPRKIKDGRGVIDAYCVAKYGKEWVQTHTVVDSLSPMWNEQYRWEVYEPCSVLTIGVFDDGRINRNTTTNIIDCDYPIGKVKIRLSTIETNRVYAYCYPLLKLHLTGLRKMGELELVLKFSLLRYGAVNVVESKLSNVELPLSKDVVRYITTGDDFPLWAPRKSKGNFSRLVSTLSGPIAVLKWLEEICNWKNPVSSALFLFISLTLVMLPAFIIPTIILYMAFVVGWNYRFRPRYPPQTRFSNDVDVDTDELDEELDTFPTTASDDIVRMRYDRLRSVAGMVQTVVGDIATHAERFQELLTWRDPRATFLFMMFCLVAAVGFCVVPIRVLVALLGLYSLRPPSFRNEFPSPFVCFFNRLPGKADIILDAGEERELDAVWQDTESLLIVWFRFSFCGDFLLLMVRDGSFDHCFSSVRFRSQSPSMCFPNASWFNDLSEALFNDFKKLSTSDSGFSVIPNHSGNVQREKNCKHRIVQSSVYTNTII</sequence>
<evidence type="ECO:0000256" key="8">
    <source>
        <dbReference type="SAM" id="Phobius"/>
    </source>
</evidence>
<feature type="transmembrane region" description="Helical" evidence="8">
    <location>
        <begin position="396"/>
        <end position="423"/>
    </location>
</feature>
<keyword evidence="7 8" id="KW-0472">Membrane</keyword>
<evidence type="ECO:0000256" key="5">
    <source>
        <dbReference type="ARBA" id="ARBA00022837"/>
    </source>
</evidence>
<keyword evidence="5" id="KW-0106">Calcium</keyword>
<feature type="transmembrane region" description="Helical" evidence="8">
    <location>
        <begin position="507"/>
        <end position="535"/>
    </location>
</feature>
<evidence type="ECO:0000256" key="4">
    <source>
        <dbReference type="ARBA" id="ARBA00022737"/>
    </source>
</evidence>
<gene>
    <name evidence="10" type="ORF">VNO77_16434</name>
</gene>
<dbReference type="SUPFAM" id="SSF49562">
    <property type="entry name" value="C2 domain (Calcium/lipid-binding domain, CaLB)"/>
    <property type="match status" value="2"/>
</dbReference>
<dbReference type="Pfam" id="PF08372">
    <property type="entry name" value="PRT_C"/>
    <property type="match status" value="1"/>
</dbReference>
<evidence type="ECO:0000313" key="10">
    <source>
        <dbReference type="EMBL" id="KAK7345822.1"/>
    </source>
</evidence>
<dbReference type="PANTHER" id="PTHR31425:SF48">
    <property type="entry name" value="MULTIPLE C2 DOMAIN AND TRANSMEMBRANE REGION PROTEIN 10"/>
    <property type="match status" value="1"/>
</dbReference>
<evidence type="ECO:0000256" key="1">
    <source>
        <dbReference type="ARBA" id="ARBA00004141"/>
    </source>
</evidence>
<evidence type="ECO:0000256" key="3">
    <source>
        <dbReference type="ARBA" id="ARBA00022692"/>
    </source>
</evidence>
<evidence type="ECO:0000259" key="9">
    <source>
        <dbReference type="PROSITE" id="PS50004"/>
    </source>
</evidence>
<keyword evidence="11" id="KW-1185">Reference proteome</keyword>
<dbReference type="InterPro" id="IPR047255">
    <property type="entry name" value="C2D_MCTP_PRT_plant"/>
</dbReference>
<keyword evidence="3 8" id="KW-0812">Transmembrane</keyword>
<dbReference type="EMBL" id="JAYMYQ010000003">
    <property type="protein sequence ID" value="KAK7345822.1"/>
    <property type="molecule type" value="Genomic_DNA"/>
</dbReference>
<evidence type="ECO:0000256" key="6">
    <source>
        <dbReference type="ARBA" id="ARBA00022989"/>
    </source>
</evidence>
<keyword evidence="4" id="KW-0677">Repeat</keyword>
<evidence type="ECO:0000256" key="2">
    <source>
        <dbReference type="ARBA" id="ARBA00007923"/>
    </source>
</evidence>
<dbReference type="PANTHER" id="PTHR31425">
    <property type="entry name" value="PHOSPHORIBOSYLANTHRANILATE TRANSFERASE ISOFORM 1"/>
    <property type="match status" value="1"/>
</dbReference>
<name>A0AAN9M123_CANGL</name>
<accession>A0AAN9M123</accession>
<dbReference type="InterPro" id="IPR000008">
    <property type="entry name" value="C2_dom"/>
</dbReference>
<proteinExistence type="inferred from homology"/>
<dbReference type="GO" id="GO:0016020">
    <property type="term" value="C:membrane"/>
    <property type="evidence" value="ECO:0007669"/>
    <property type="project" value="UniProtKB-SubCell"/>
</dbReference>
<dbReference type="InterPro" id="IPR013583">
    <property type="entry name" value="MCTP_C"/>
</dbReference>
<dbReference type="Proteomes" id="UP001367508">
    <property type="component" value="Unassembled WGS sequence"/>
</dbReference>
<organism evidence="10 11">
    <name type="scientific">Canavalia gladiata</name>
    <name type="common">Sword bean</name>
    <name type="synonym">Dolichos gladiatus</name>
    <dbReference type="NCBI Taxonomy" id="3824"/>
    <lineage>
        <taxon>Eukaryota</taxon>
        <taxon>Viridiplantae</taxon>
        <taxon>Streptophyta</taxon>
        <taxon>Embryophyta</taxon>
        <taxon>Tracheophyta</taxon>
        <taxon>Spermatophyta</taxon>
        <taxon>Magnoliopsida</taxon>
        <taxon>eudicotyledons</taxon>
        <taxon>Gunneridae</taxon>
        <taxon>Pentapetalae</taxon>
        <taxon>rosids</taxon>
        <taxon>fabids</taxon>
        <taxon>Fabales</taxon>
        <taxon>Fabaceae</taxon>
        <taxon>Papilionoideae</taxon>
        <taxon>50 kb inversion clade</taxon>
        <taxon>NPAAA clade</taxon>
        <taxon>indigoferoid/millettioid clade</taxon>
        <taxon>Phaseoleae</taxon>
        <taxon>Canavalia</taxon>
    </lineage>
</organism>
<reference evidence="10 11" key="1">
    <citation type="submission" date="2024-01" db="EMBL/GenBank/DDBJ databases">
        <title>The genomes of 5 underutilized Papilionoideae crops provide insights into root nodulation and disease resistanc.</title>
        <authorList>
            <person name="Jiang F."/>
        </authorList>
    </citation>
    <scope>NUCLEOTIDE SEQUENCE [LARGE SCALE GENOMIC DNA]</scope>
    <source>
        <strain evidence="10">LVBAO_FW01</strain>
        <tissue evidence="10">Leaves</tissue>
    </source>
</reference>
<feature type="domain" description="C2" evidence="9">
    <location>
        <begin position="168"/>
        <end position="295"/>
    </location>
</feature>
<dbReference type="InterPro" id="IPR047259">
    <property type="entry name" value="QUIRKY-like"/>
</dbReference>
<keyword evidence="6 8" id="KW-1133">Transmembrane helix</keyword>
<evidence type="ECO:0000313" key="11">
    <source>
        <dbReference type="Proteomes" id="UP001367508"/>
    </source>
</evidence>
<dbReference type="InterPro" id="IPR035892">
    <property type="entry name" value="C2_domain_sf"/>
</dbReference>
<dbReference type="FunFam" id="2.60.40.150:FF:000090">
    <property type="entry name" value="C2 domain-containing protein"/>
    <property type="match status" value="1"/>
</dbReference>
<dbReference type="CDD" id="cd08379">
    <property type="entry name" value="C2D_MCTP_PRT_plant"/>
    <property type="match status" value="1"/>
</dbReference>
<dbReference type="SMART" id="SM00239">
    <property type="entry name" value="C2"/>
    <property type="match status" value="2"/>
</dbReference>